<feature type="compositionally biased region" description="Polar residues" evidence="1">
    <location>
        <begin position="607"/>
        <end position="616"/>
    </location>
</feature>
<feature type="compositionally biased region" description="Pro residues" evidence="1">
    <location>
        <begin position="264"/>
        <end position="276"/>
    </location>
</feature>
<feature type="compositionally biased region" description="Basic and acidic residues" evidence="1">
    <location>
        <begin position="415"/>
        <end position="424"/>
    </location>
</feature>
<dbReference type="Proteomes" id="UP001388673">
    <property type="component" value="Unassembled WGS sequence"/>
</dbReference>
<reference evidence="3 4" key="1">
    <citation type="journal article" date="2024" name="bioRxiv">
        <title>Comparative genomics of Cryptococcus and Kwoniella reveals pathogenesis evolution and contrasting karyotype dynamics via intercentromeric recombination or chromosome fusion.</title>
        <authorList>
            <person name="Coelho M.A."/>
            <person name="David-Palma M."/>
            <person name="Shea T."/>
            <person name="Bowers K."/>
            <person name="McGinley-Smith S."/>
            <person name="Mohammad A.W."/>
            <person name="Gnirke A."/>
            <person name="Yurkov A.M."/>
            <person name="Nowrousian M."/>
            <person name="Sun S."/>
            <person name="Cuomo C.A."/>
            <person name="Heitman J."/>
        </authorList>
    </citation>
    <scope>NUCLEOTIDE SEQUENCE [LARGE SCALE GENOMIC DNA]</scope>
    <source>
        <strain evidence="3 4">CBS 13917</strain>
    </source>
</reference>
<feature type="compositionally biased region" description="Low complexity" evidence="1">
    <location>
        <begin position="197"/>
        <end position="210"/>
    </location>
</feature>
<evidence type="ECO:0000256" key="2">
    <source>
        <dbReference type="SAM" id="Phobius"/>
    </source>
</evidence>
<organism evidence="3 4">
    <name type="scientific">Kwoniella newhampshirensis</name>
    <dbReference type="NCBI Taxonomy" id="1651941"/>
    <lineage>
        <taxon>Eukaryota</taxon>
        <taxon>Fungi</taxon>
        <taxon>Dikarya</taxon>
        <taxon>Basidiomycota</taxon>
        <taxon>Agaricomycotina</taxon>
        <taxon>Tremellomycetes</taxon>
        <taxon>Tremellales</taxon>
        <taxon>Cryptococcaceae</taxon>
        <taxon>Kwoniella</taxon>
    </lineage>
</organism>
<feature type="compositionally biased region" description="Polar residues" evidence="1">
    <location>
        <begin position="285"/>
        <end position="295"/>
    </location>
</feature>
<protein>
    <submittedName>
        <fullName evidence="3">Uncharacterized protein</fullName>
    </submittedName>
</protein>
<gene>
    <name evidence="3" type="ORF">IAR55_005547</name>
</gene>
<feature type="compositionally biased region" description="Polar residues" evidence="1">
    <location>
        <begin position="449"/>
        <end position="476"/>
    </location>
</feature>
<feature type="compositionally biased region" description="Low complexity" evidence="1">
    <location>
        <begin position="477"/>
        <end position="488"/>
    </location>
</feature>
<feature type="compositionally biased region" description="Polar residues" evidence="1">
    <location>
        <begin position="66"/>
        <end position="75"/>
    </location>
</feature>
<dbReference type="RefSeq" id="XP_066801206.1">
    <property type="nucleotide sequence ID" value="XM_066948638.1"/>
</dbReference>
<feature type="compositionally biased region" description="Polar residues" evidence="1">
    <location>
        <begin position="11"/>
        <end position="25"/>
    </location>
</feature>
<dbReference type="KEGG" id="kne:92182805"/>
<evidence type="ECO:0000256" key="1">
    <source>
        <dbReference type="SAM" id="MobiDB-lite"/>
    </source>
</evidence>
<dbReference type="AlphaFoldDB" id="A0AAW0YVT8"/>
<feature type="compositionally biased region" description="Low complexity" evidence="1">
    <location>
        <begin position="317"/>
        <end position="334"/>
    </location>
</feature>
<dbReference type="EMBL" id="JBCAWK010000010">
    <property type="protein sequence ID" value="KAK8847688.1"/>
    <property type="molecule type" value="Genomic_DNA"/>
</dbReference>
<feature type="compositionally biased region" description="Pro residues" evidence="1">
    <location>
        <begin position="594"/>
        <end position="603"/>
    </location>
</feature>
<feature type="compositionally biased region" description="Low complexity" evidence="1">
    <location>
        <begin position="145"/>
        <end position="174"/>
    </location>
</feature>
<name>A0AAW0YVT8_9TREE</name>
<feature type="region of interest" description="Disordered" evidence="1">
    <location>
        <begin position="1"/>
        <end position="300"/>
    </location>
</feature>
<evidence type="ECO:0000313" key="3">
    <source>
        <dbReference type="EMBL" id="KAK8847688.1"/>
    </source>
</evidence>
<feature type="compositionally biased region" description="Low complexity" evidence="1">
    <location>
        <begin position="26"/>
        <end position="64"/>
    </location>
</feature>
<sequence length="860" mass="93905">MTMMMPPTPTSTLRGHSNIEYQHNASLRTSSPSSPLGLSSDPDASLLFCGAPHSTPSSPSSKPPQTRHQSLSPSDTYPADSRDVDDGIPTSPENRVETPGVKGKGKERESWWDLSTSRSSHPSSPPSDEKESTPPPVPPKNLPEATPRSSRTIRSAISTNTLGSHSHSTTSGTTEIPIPATAQRGRRASASSHHLLSKPSITSITSLTSPHAPSPSGASLFEAPARTRSPSWSIHSSNSSASNRGSVHRNSTRIAAALAQLPWAEPPPRQPSPYLPFPLRDEPKSQTPKPQRCTSGQGGFPAYSFLSSDPLALPLTSRSRSQSRQSSRASSFSSNLDDPLPRADVPLSFNATSMAYRSGMPDKLRMPPRPPIATLSSEVEGHKVTAKLRRSSSLLSVYSGMADIVTPEPFSRSYDQAHNRDHQYGRPHSRVGKGRVSDESDSSIVIGFRSSSAMATKASSQNPSISSRARKTSNFNRSESAKSTTSSSRRTRSSRSRRGSSSALSYRLSGRQWEIRRRKELTGNDLGLWGGGMKRSEVELEEGRSEDVKRREEMMELVALVGRAAFLERILRADKRVSNQSIKSRFSMSSQNYPPTPQIPPQHRPSLPQSASNPTDSPRRPSSKRHSRAPSGSTRSLISQLSRRLQGSESREDVFTELDSEDDAKQDRKRDGDADGGDKRVKVSRDGGVMVFPEERIREVPPWSHAKDKVGRKGVVNGKVKPTDLPGSTVSCTTIICLSSTSPTDPSYDLEKGIYDDIRNQHQWPNDNDQAGRGGKKADLTSQGRIIEKYTPQSPHLGHRSPNWRNRQSVLSYLSAGVWVNRAKRRWWLVISIGVGIVMLVIVGLLAGLLSRHEGNGSVE</sequence>
<feature type="compositionally biased region" description="Polar residues" evidence="1">
    <location>
        <begin position="581"/>
        <end position="590"/>
    </location>
</feature>
<keyword evidence="4" id="KW-1185">Reference proteome</keyword>
<keyword evidence="2" id="KW-0472">Membrane</keyword>
<proteinExistence type="predicted"/>
<comment type="caution">
    <text evidence="3">The sequence shown here is derived from an EMBL/GenBank/DDBJ whole genome shotgun (WGS) entry which is preliminary data.</text>
</comment>
<feature type="compositionally biased region" description="Low complexity" evidence="1">
    <location>
        <begin position="229"/>
        <end position="245"/>
    </location>
</feature>
<keyword evidence="2" id="KW-0812">Transmembrane</keyword>
<feature type="region of interest" description="Disordered" evidence="1">
    <location>
        <begin position="411"/>
        <end position="503"/>
    </location>
</feature>
<dbReference type="GeneID" id="92182805"/>
<evidence type="ECO:0000313" key="4">
    <source>
        <dbReference type="Proteomes" id="UP001388673"/>
    </source>
</evidence>
<feature type="transmembrane region" description="Helical" evidence="2">
    <location>
        <begin position="827"/>
        <end position="850"/>
    </location>
</feature>
<feature type="region of interest" description="Disordered" evidence="1">
    <location>
        <begin position="581"/>
        <end position="686"/>
    </location>
</feature>
<feature type="compositionally biased region" description="Basic and acidic residues" evidence="1">
    <location>
        <begin position="663"/>
        <end position="685"/>
    </location>
</feature>
<feature type="compositionally biased region" description="Polar residues" evidence="1">
    <location>
        <begin position="632"/>
        <end position="648"/>
    </location>
</feature>
<feature type="region of interest" description="Disordered" evidence="1">
    <location>
        <begin position="315"/>
        <end position="345"/>
    </location>
</feature>
<feature type="compositionally biased region" description="Basic residues" evidence="1">
    <location>
        <begin position="489"/>
        <end position="498"/>
    </location>
</feature>
<accession>A0AAW0YVT8</accession>
<keyword evidence="2" id="KW-1133">Transmembrane helix</keyword>